<dbReference type="InterPro" id="IPR036388">
    <property type="entry name" value="WH-like_DNA-bd_sf"/>
</dbReference>
<reference evidence="6 7" key="1">
    <citation type="submission" date="2014-01" db="EMBL/GenBank/DDBJ databases">
        <title>Isolation of Serratia multitudinisentens RB-25 from Ex-Landfill site.</title>
        <authorList>
            <person name="Robson E.H.J."/>
        </authorList>
    </citation>
    <scope>NUCLEOTIDE SEQUENCE [LARGE SCALE GENOMIC DNA]</scope>
    <source>
        <strain evidence="6 7">RB-25</strain>
    </source>
</reference>
<evidence type="ECO:0000256" key="4">
    <source>
        <dbReference type="ARBA" id="ARBA00023163"/>
    </source>
</evidence>
<dbReference type="InterPro" id="IPR036390">
    <property type="entry name" value="WH_DNA-bd_sf"/>
</dbReference>
<dbReference type="Gene3D" id="1.10.10.10">
    <property type="entry name" value="Winged helix-like DNA-binding domain superfamily/Winged helix DNA-binding domain"/>
    <property type="match status" value="1"/>
</dbReference>
<dbReference type="PANTHER" id="PTHR30419:SF7">
    <property type="entry name" value="HTH-TYPE TRANSCRIPTIONAL REGULATOR TDCA"/>
    <property type="match status" value="1"/>
</dbReference>
<dbReference type="Pfam" id="PF00126">
    <property type="entry name" value="HTH_1"/>
    <property type="match status" value="1"/>
</dbReference>
<dbReference type="InterPro" id="IPR005119">
    <property type="entry name" value="LysR_subst-bd"/>
</dbReference>
<dbReference type="AlphaFoldDB" id="W0L6Y2"/>
<evidence type="ECO:0000313" key="6">
    <source>
        <dbReference type="EMBL" id="AHG19481.1"/>
    </source>
</evidence>
<keyword evidence="7" id="KW-1185">Reference proteome</keyword>
<dbReference type="Proteomes" id="UP000019030">
    <property type="component" value="Chromosome"/>
</dbReference>
<keyword evidence="2" id="KW-0805">Transcription regulation</keyword>
<proteinExistence type="inferred from homology"/>
<dbReference type="SUPFAM" id="SSF53850">
    <property type="entry name" value="Periplasmic binding protein-like II"/>
    <property type="match status" value="1"/>
</dbReference>
<sequence>MRYLPKLQQLQAFQAVILHGSIRAAAKALAQSQPGVTRSLQELEQLLDTALVTRGSAGVIPTKAGQLFNSRLELIFNELERALDELEHFNQSASGAVVVGLSVVPILTILPNVLKRFKKKYPRSNFTNMEGQISELLPLLRSGKLDFAIGAHIPSEYLSGLVQESLFTAPYAVCARKGHPLADCTSLEDLQDADWYLPVTTMGHYNRFELMMFGQNYKHKSIMRGTGTAAFQMAIKEDYLTISARPILHSTFFAQYLCTIPVKESIPDAEFSLIYSSERPLTFITRELMNEFRLECKEYTWD</sequence>
<comment type="similarity">
    <text evidence="1">Belongs to the LysR transcriptional regulatory family.</text>
</comment>
<dbReference type="Gene3D" id="3.40.190.10">
    <property type="entry name" value="Periplasmic binding protein-like II"/>
    <property type="match status" value="2"/>
</dbReference>
<organism evidence="6 7">
    <name type="scientific">Chania multitudinisentens RB-25</name>
    <dbReference type="NCBI Taxonomy" id="1441930"/>
    <lineage>
        <taxon>Bacteria</taxon>
        <taxon>Pseudomonadati</taxon>
        <taxon>Pseudomonadota</taxon>
        <taxon>Gammaproteobacteria</taxon>
        <taxon>Enterobacterales</taxon>
        <taxon>Yersiniaceae</taxon>
        <taxon>Chania</taxon>
    </lineage>
</organism>
<name>W0L6Y2_9GAMM</name>
<dbReference type="Pfam" id="PF03466">
    <property type="entry name" value="LysR_substrate"/>
    <property type="match status" value="1"/>
</dbReference>
<dbReference type="PATRIC" id="fig|1441930.4.peg.1501"/>
<evidence type="ECO:0000313" key="7">
    <source>
        <dbReference type="Proteomes" id="UP000019030"/>
    </source>
</evidence>
<dbReference type="PROSITE" id="PS50931">
    <property type="entry name" value="HTH_LYSR"/>
    <property type="match status" value="1"/>
</dbReference>
<dbReference type="SUPFAM" id="SSF46785">
    <property type="entry name" value="Winged helix' DNA-binding domain"/>
    <property type="match status" value="1"/>
</dbReference>
<evidence type="ECO:0000259" key="5">
    <source>
        <dbReference type="PROSITE" id="PS50931"/>
    </source>
</evidence>
<gene>
    <name evidence="6" type="ORF">Z042_07535</name>
</gene>
<dbReference type="OrthoDB" id="6621862at2"/>
<dbReference type="EMBL" id="CP007044">
    <property type="protein sequence ID" value="AHG19481.1"/>
    <property type="molecule type" value="Genomic_DNA"/>
</dbReference>
<evidence type="ECO:0000256" key="2">
    <source>
        <dbReference type="ARBA" id="ARBA00023015"/>
    </source>
</evidence>
<dbReference type="GO" id="GO:0003700">
    <property type="term" value="F:DNA-binding transcription factor activity"/>
    <property type="evidence" value="ECO:0007669"/>
    <property type="project" value="InterPro"/>
</dbReference>
<dbReference type="PANTHER" id="PTHR30419">
    <property type="entry name" value="HTH-TYPE TRANSCRIPTIONAL REGULATOR YBHD"/>
    <property type="match status" value="1"/>
</dbReference>
<dbReference type="HOGENOM" id="CLU_039613_6_0_6"/>
<reference evidence="6 7" key="2">
    <citation type="submission" date="2015-03" db="EMBL/GenBank/DDBJ databases">
        <authorList>
            <person name="Chan K.-G."/>
        </authorList>
    </citation>
    <scope>NUCLEOTIDE SEQUENCE [LARGE SCALE GENOMIC DNA]</scope>
    <source>
        <strain evidence="6 7">RB-25</strain>
    </source>
</reference>
<keyword evidence="3" id="KW-0238">DNA-binding</keyword>
<dbReference type="InterPro" id="IPR000847">
    <property type="entry name" value="LysR_HTH_N"/>
</dbReference>
<dbReference type="GO" id="GO:0005829">
    <property type="term" value="C:cytosol"/>
    <property type="evidence" value="ECO:0007669"/>
    <property type="project" value="TreeGrafter"/>
</dbReference>
<evidence type="ECO:0000256" key="3">
    <source>
        <dbReference type="ARBA" id="ARBA00023125"/>
    </source>
</evidence>
<dbReference type="eggNOG" id="COG0583">
    <property type="taxonomic scope" value="Bacteria"/>
</dbReference>
<dbReference type="RefSeq" id="WP_024914128.1">
    <property type="nucleotide sequence ID" value="NZ_CP007044.2"/>
</dbReference>
<accession>W0L6Y2</accession>
<dbReference type="GO" id="GO:0003677">
    <property type="term" value="F:DNA binding"/>
    <property type="evidence" value="ECO:0007669"/>
    <property type="project" value="UniProtKB-KW"/>
</dbReference>
<protein>
    <recommendedName>
        <fullName evidence="5">HTH lysR-type domain-containing protein</fullName>
    </recommendedName>
</protein>
<dbReference type="KEGG" id="sfo:Z042_07535"/>
<feature type="domain" description="HTH lysR-type" evidence="5">
    <location>
        <begin position="5"/>
        <end position="62"/>
    </location>
</feature>
<dbReference type="InterPro" id="IPR050950">
    <property type="entry name" value="HTH-type_LysR_regulators"/>
</dbReference>
<evidence type="ECO:0000256" key="1">
    <source>
        <dbReference type="ARBA" id="ARBA00009437"/>
    </source>
</evidence>
<keyword evidence="4" id="KW-0804">Transcription</keyword>
<dbReference type="STRING" id="1441930.Z042_07535"/>